<keyword evidence="6" id="KW-1185">Reference proteome</keyword>
<comment type="similarity">
    <text evidence="1">Belongs to the bacterial solute-binding protein 3 family.</text>
</comment>
<evidence type="ECO:0000256" key="2">
    <source>
        <dbReference type="ARBA" id="ARBA00022729"/>
    </source>
</evidence>
<dbReference type="EMBL" id="MSCW01000004">
    <property type="protein sequence ID" value="ONF44555.1"/>
    <property type="molecule type" value="Genomic_DNA"/>
</dbReference>
<dbReference type="Gene3D" id="3.40.190.10">
    <property type="entry name" value="Periplasmic binding protein-like II"/>
    <property type="match status" value="2"/>
</dbReference>
<dbReference type="PANTHER" id="PTHR35936">
    <property type="entry name" value="MEMBRANE-BOUND LYTIC MUREIN TRANSGLYCOSYLASE F"/>
    <property type="match status" value="1"/>
</dbReference>
<dbReference type="RefSeq" id="WP_076723734.1">
    <property type="nucleotide sequence ID" value="NZ_JABWTC010000020.1"/>
</dbReference>
<dbReference type="OrthoDB" id="8481721at2"/>
<keyword evidence="2" id="KW-0732">Signal</keyword>
<sequence>MVLSDLALVARGWLLAFCVGWLLAVAPRPVPAGWHETPRPGGVVRIAYAEFPPVTYRDELGQPAGEMIDLTRRVAVEAGYQPEFLFLPVSRIYLYLKNGTVDLWVGLSDIPSLRNDVLESWVSPISVPLSAWYLHGARPLTHFDDFKGKTVIVIGGYTYGGLIDWLSETTGIRVTEAPNHRAAIEMLKRGRGDYVLDYRQPVRQILTQPADGRIRESEVRTRNAAWLFSLANPQAAVLRDAFDDAYLRLAARGEAPPPRQPGPGFQLPGLPELDH</sequence>
<dbReference type="Proteomes" id="UP000189339">
    <property type="component" value="Unassembled WGS sequence"/>
</dbReference>
<proteinExistence type="inferred from homology"/>
<dbReference type="PANTHER" id="PTHR35936:SF6">
    <property type="entry name" value="AMINO ACID ABC TRANSPORTER SUBSTRATE-BINDING PAAT FAMILY PROTEIN"/>
    <property type="match status" value="1"/>
</dbReference>
<organism evidence="5 6">
    <name type="scientific">Marinobacter lutaoensis</name>
    <dbReference type="NCBI Taxonomy" id="135739"/>
    <lineage>
        <taxon>Bacteria</taxon>
        <taxon>Pseudomonadati</taxon>
        <taxon>Pseudomonadota</taxon>
        <taxon>Gammaproteobacteria</taxon>
        <taxon>Pseudomonadales</taxon>
        <taxon>Marinobacteraceae</taxon>
        <taxon>Marinobacter</taxon>
    </lineage>
</organism>
<feature type="region of interest" description="Disordered" evidence="3">
    <location>
        <begin position="253"/>
        <end position="275"/>
    </location>
</feature>
<dbReference type="Pfam" id="PF00497">
    <property type="entry name" value="SBP_bac_3"/>
    <property type="match status" value="1"/>
</dbReference>
<protein>
    <submittedName>
        <fullName evidence="5">Amino acid ABC transporter substrate-binding protein</fullName>
    </submittedName>
</protein>
<gene>
    <name evidence="5" type="ORF">BTO32_06135</name>
</gene>
<feature type="domain" description="Solute-binding protein family 3/N-terminal" evidence="4">
    <location>
        <begin position="48"/>
        <end position="106"/>
    </location>
</feature>
<name>A0A1V2DUY6_9GAMM</name>
<evidence type="ECO:0000313" key="5">
    <source>
        <dbReference type="EMBL" id="ONF44555.1"/>
    </source>
</evidence>
<dbReference type="AlphaFoldDB" id="A0A1V2DUY6"/>
<evidence type="ECO:0000259" key="4">
    <source>
        <dbReference type="Pfam" id="PF00497"/>
    </source>
</evidence>
<dbReference type="STRING" id="135739.BTO32_06135"/>
<reference evidence="5 6" key="1">
    <citation type="submission" date="2016-12" db="EMBL/GenBank/DDBJ databases">
        <title>Marinobacter lutaoensis whole genome sequencing.</title>
        <authorList>
            <person name="Verma A."/>
            <person name="Krishnamurthi S."/>
        </authorList>
    </citation>
    <scope>NUCLEOTIDE SEQUENCE [LARGE SCALE GENOMIC DNA]</scope>
    <source>
        <strain evidence="5 6">T5054</strain>
    </source>
</reference>
<feature type="compositionally biased region" description="Low complexity" evidence="3">
    <location>
        <begin position="262"/>
        <end position="275"/>
    </location>
</feature>
<evidence type="ECO:0000256" key="3">
    <source>
        <dbReference type="SAM" id="MobiDB-lite"/>
    </source>
</evidence>
<accession>A0A1V2DUY6</accession>
<evidence type="ECO:0000256" key="1">
    <source>
        <dbReference type="ARBA" id="ARBA00010333"/>
    </source>
</evidence>
<dbReference type="SUPFAM" id="SSF53850">
    <property type="entry name" value="Periplasmic binding protein-like II"/>
    <property type="match status" value="1"/>
</dbReference>
<comment type="caution">
    <text evidence="5">The sequence shown here is derived from an EMBL/GenBank/DDBJ whole genome shotgun (WGS) entry which is preliminary data.</text>
</comment>
<dbReference type="InterPro" id="IPR001638">
    <property type="entry name" value="Solute-binding_3/MltF_N"/>
</dbReference>
<evidence type="ECO:0000313" key="6">
    <source>
        <dbReference type="Proteomes" id="UP000189339"/>
    </source>
</evidence>